<dbReference type="AlphaFoldDB" id="G9YEM9"/>
<feature type="binding site" evidence="5">
    <location>
        <position position="211"/>
    </location>
    <ligand>
        <name>3-dehydroquinate</name>
        <dbReference type="ChEBI" id="CHEBI:32364"/>
    </ligand>
</feature>
<reference evidence="6 7" key="1">
    <citation type="submission" date="2011-08" db="EMBL/GenBank/DDBJ databases">
        <authorList>
            <person name="Weinstock G."/>
            <person name="Sodergren E."/>
            <person name="Clifton S."/>
            <person name="Fulton L."/>
            <person name="Fulton B."/>
            <person name="Courtney L."/>
            <person name="Fronick C."/>
            <person name="Harrison M."/>
            <person name="Strong C."/>
            <person name="Farmer C."/>
            <person name="Delahaunty K."/>
            <person name="Markovic C."/>
            <person name="Hall O."/>
            <person name="Minx P."/>
            <person name="Tomlinson C."/>
            <person name="Mitreva M."/>
            <person name="Hou S."/>
            <person name="Chen J."/>
            <person name="Wollam A."/>
            <person name="Pepin K.H."/>
            <person name="Johnson M."/>
            <person name="Bhonagiri V."/>
            <person name="Zhang X."/>
            <person name="Suruliraj S."/>
            <person name="Warren W."/>
            <person name="Chinwalla A."/>
            <person name="Mardis E.R."/>
            <person name="Wilson R.K."/>
        </authorList>
    </citation>
    <scope>NUCLEOTIDE SEQUENCE [LARGE SCALE GENOMIC DNA]</scope>
    <source>
        <strain evidence="6 7">F0357</strain>
    </source>
</reference>
<dbReference type="HAMAP" id="MF_00214">
    <property type="entry name" value="AroD"/>
    <property type="match status" value="1"/>
</dbReference>
<feature type="active site" description="Schiff-base intermediate with substrate" evidence="5">
    <location>
        <position position="168"/>
    </location>
</feature>
<dbReference type="UniPathway" id="UPA00053">
    <property type="reaction ID" value="UER00086"/>
</dbReference>
<keyword evidence="3 5" id="KW-0456">Lyase</keyword>
<sequence length="248" mass="27259">MITIGNVRLDNGIPKICVPIVGVDPAELTQECRYLRDKIYDVVELRIDFLSDVENLDAVGDALDEVRKELPDSALLFTFRTKEEGGETNVSEDYYFELIRYAVNSGRVDAVDVEYFRSAAKIKETVELANKAGVTVVMSNHDFEKTPSFTEISDRLIGMKERGADVAKLACMPRSAKDVLTLLSATENVKSLYPDEPLITMSMGKLGAVSRISGEIFGSAMTFGSAKKASAPGQIEVTALQKILEILH</sequence>
<comment type="similarity">
    <text evidence="5">Belongs to the type-I 3-dehydroquinase family.</text>
</comment>
<dbReference type="EMBL" id="AGCJ01000003">
    <property type="protein sequence ID" value="EHM43832.1"/>
    <property type="molecule type" value="Genomic_DNA"/>
</dbReference>
<dbReference type="EC" id="4.2.1.10" evidence="5"/>
<comment type="function">
    <text evidence="5">Involved in the third step of the chorismate pathway, which leads to the biosynthesis of aromatic amino acids. Catalyzes the cis-dehydration of 3-dehydroquinate (DHQ) and introduces the first double bond of the aromatic ring to yield 3-dehydroshikimate.</text>
</comment>
<evidence type="ECO:0000256" key="4">
    <source>
        <dbReference type="ARBA" id="ARBA00023270"/>
    </source>
</evidence>
<keyword evidence="2 5" id="KW-0057">Aromatic amino acid biosynthesis</keyword>
<dbReference type="OrthoDB" id="9813659at2"/>
<dbReference type="Pfam" id="PF01487">
    <property type="entry name" value="DHquinase_I"/>
    <property type="match status" value="1"/>
</dbReference>
<dbReference type="InterPro" id="IPR050146">
    <property type="entry name" value="Type-I_3-dehydroquinase"/>
</dbReference>
<accession>G9YEM9</accession>
<evidence type="ECO:0000313" key="7">
    <source>
        <dbReference type="Proteomes" id="UP000005481"/>
    </source>
</evidence>
<dbReference type="GO" id="GO:0009423">
    <property type="term" value="P:chorismate biosynthetic process"/>
    <property type="evidence" value="ECO:0007669"/>
    <property type="project" value="UniProtKB-UniRule"/>
</dbReference>
<comment type="pathway">
    <text evidence="5">Metabolic intermediate biosynthesis; chorismate biosynthesis; chorismate from D-erythrose 4-phosphate and phosphoenolpyruvate: step 3/7.</text>
</comment>
<feature type="binding site" evidence="5">
    <location>
        <position position="230"/>
    </location>
    <ligand>
        <name>3-dehydroquinate</name>
        <dbReference type="ChEBI" id="CHEBI:32364"/>
    </ligand>
</feature>
<protein>
    <recommendedName>
        <fullName evidence="5">3-dehydroquinate dehydratase</fullName>
        <shortName evidence="5">3-dehydroquinase</shortName>
        <ecNumber evidence="5">4.2.1.10</ecNumber>
    </recommendedName>
    <alternativeName>
        <fullName evidence="5">Type I DHQase</fullName>
    </alternativeName>
    <alternativeName>
        <fullName evidence="5">Type I dehydroquinase</fullName>
        <shortName evidence="5">DHQ1</shortName>
    </alternativeName>
</protein>
<evidence type="ECO:0000256" key="3">
    <source>
        <dbReference type="ARBA" id="ARBA00023239"/>
    </source>
</evidence>
<dbReference type="PANTHER" id="PTHR43699:SF1">
    <property type="entry name" value="3-DEHYDROQUINATE DEHYDRATASE"/>
    <property type="match status" value="1"/>
</dbReference>
<dbReference type="Proteomes" id="UP000005481">
    <property type="component" value="Unassembled WGS sequence"/>
</dbReference>
<dbReference type="PANTHER" id="PTHR43699">
    <property type="entry name" value="3-DEHYDROQUINATE DEHYDRATASE"/>
    <property type="match status" value="1"/>
</dbReference>
<comment type="subunit">
    <text evidence="5">Homodimer.</text>
</comment>
<comment type="caution">
    <text evidence="5">Lacks conserved residue(s) required for the propagation of feature annotation.</text>
</comment>
<proteinExistence type="inferred from homology"/>
<dbReference type="SUPFAM" id="SSF51569">
    <property type="entry name" value="Aldolase"/>
    <property type="match status" value="1"/>
</dbReference>
<dbReference type="GO" id="GO:0008652">
    <property type="term" value="P:amino acid biosynthetic process"/>
    <property type="evidence" value="ECO:0007669"/>
    <property type="project" value="UniProtKB-KW"/>
</dbReference>
<dbReference type="eggNOG" id="COG0710">
    <property type="taxonomic scope" value="Bacteria"/>
</dbReference>
<evidence type="ECO:0000256" key="2">
    <source>
        <dbReference type="ARBA" id="ARBA00023141"/>
    </source>
</evidence>
<dbReference type="GO" id="GO:0009073">
    <property type="term" value="P:aromatic amino acid family biosynthetic process"/>
    <property type="evidence" value="ECO:0007669"/>
    <property type="project" value="UniProtKB-KW"/>
</dbReference>
<dbReference type="RefSeq" id="WP_006789067.1">
    <property type="nucleotide sequence ID" value="NZ_JH417562.1"/>
</dbReference>
<dbReference type="HOGENOM" id="CLU_064444_0_0_9"/>
<keyword evidence="4 5" id="KW-0704">Schiff base</keyword>
<dbReference type="CDD" id="cd00502">
    <property type="entry name" value="DHQase_I"/>
    <property type="match status" value="1"/>
</dbReference>
<keyword evidence="5" id="KW-0028">Amino-acid biosynthesis</keyword>
<feature type="binding site" evidence="5">
    <location>
        <begin position="44"/>
        <end position="46"/>
    </location>
    <ligand>
        <name>3-dehydroquinate</name>
        <dbReference type="ChEBI" id="CHEBI:32364"/>
    </ligand>
</feature>
<dbReference type="PATRIC" id="fig|861450.3.peg.85"/>
<comment type="catalytic activity">
    <reaction evidence="1 5">
        <text>3-dehydroquinate = 3-dehydroshikimate + H2O</text>
        <dbReference type="Rhea" id="RHEA:21096"/>
        <dbReference type="ChEBI" id="CHEBI:15377"/>
        <dbReference type="ChEBI" id="CHEBI:16630"/>
        <dbReference type="ChEBI" id="CHEBI:32364"/>
        <dbReference type="EC" id="4.2.1.10"/>
    </reaction>
</comment>
<name>G9YEM9_9FIRM</name>
<evidence type="ECO:0000256" key="1">
    <source>
        <dbReference type="ARBA" id="ARBA00001864"/>
    </source>
</evidence>
<evidence type="ECO:0000313" key="6">
    <source>
        <dbReference type="EMBL" id="EHM43832.1"/>
    </source>
</evidence>
<dbReference type="InterPro" id="IPR013785">
    <property type="entry name" value="Aldolase_TIM"/>
</dbReference>
<dbReference type="STRING" id="861450.HMPREF0080_00088"/>
<feature type="binding site" evidence="5">
    <location>
        <position position="80"/>
    </location>
    <ligand>
        <name>3-dehydroquinate</name>
        <dbReference type="ChEBI" id="CHEBI:32364"/>
    </ligand>
</feature>
<evidence type="ECO:0000256" key="5">
    <source>
        <dbReference type="HAMAP-Rule" id="MF_00214"/>
    </source>
</evidence>
<feature type="binding site" evidence="5">
    <location>
        <position position="234"/>
    </location>
    <ligand>
        <name>3-dehydroquinate</name>
        <dbReference type="ChEBI" id="CHEBI:32364"/>
    </ligand>
</feature>
<dbReference type="InterPro" id="IPR001381">
    <property type="entry name" value="DHquinase_I"/>
</dbReference>
<comment type="caution">
    <text evidence="6">The sequence shown here is derived from an EMBL/GenBank/DDBJ whole genome shotgun (WGS) entry which is preliminary data.</text>
</comment>
<dbReference type="NCBIfam" id="TIGR01093">
    <property type="entry name" value="aroD"/>
    <property type="match status" value="1"/>
</dbReference>
<dbReference type="GO" id="GO:0046279">
    <property type="term" value="P:3,4-dihydroxybenzoate biosynthetic process"/>
    <property type="evidence" value="ECO:0007669"/>
    <property type="project" value="TreeGrafter"/>
</dbReference>
<gene>
    <name evidence="5" type="primary">aroD</name>
    <name evidence="6" type="ORF">HMPREF0080_00088</name>
</gene>
<dbReference type="Gene3D" id="3.20.20.70">
    <property type="entry name" value="Aldolase class I"/>
    <property type="match status" value="1"/>
</dbReference>
<dbReference type="GO" id="GO:0003855">
    <property type="term" value="F:3-dehydroquinate dehydratase activity"/>
    <property type="evidence" value="ECO:0007669"/>
    <property type="project" value="UniProtKB-UniRule"/>
</dbReference>
<feature type="active site" description="Proton donor/acceptor" evidence="5">
    <location>
        <position position="141"/>
    </location>
</feature>
<keyword evidence="7" id="KW-1185">Reference proteome</keyword>
<dbReference type="FunFam" id="3.20.20.70:FF:000047">
    <property type="entry name" value="3-dehydroquinate dehydratase"/>
    <property type="match status" value="1"/>
</dbReference>
<organism evidence="6 7">
    <name type="scientific">Anaeroglobus geminatus F0357</name>
    <dbReference type="NCBI Taxonomy" id="861450"/>
    <lineage>
        <taxon>Bacteria</taxon>
        <taxon>Bacillati</taxon>
        <taxon>Bacillota</taxon>
        <taxon>Negativicutes</taxon>
        <taxon>Veillonellales</taxon>
        <taxon>Veillonellaceae</taxon>
        <taxon>Anaeroglobus</taxon>
    </lineage>
</organism>